<dbReference type="InterPro" id="IPR036888">
    <property type="entry name" value="DNA_integrity_DisA_N_sf"/>
</dbReference>
<comment type="function">
    <text evidence="6">Catalyzes the condensation of 2 ATP molecules into cyclic di-AMP (c-di-AMP), a second messenger used to regulate differing processes in different bacteria.</text>
</comment>
<keyword evidence="4 6" id="KW-0547">Nucleotide-binding</keyword>
<dbReference type="Pfam" id="PF02457">
    <property type="entry name" value="DAC"/>
    <property type="match status" value="1"/>
</dbReference>
<dbReference type="Gene3D" id="3.40.1700.10">
    <property type="entry name" value="DNA integrity scanning protein, DisA, N-terminal domain"/>
    <property type="match status" value="1"/>
</dbReference>
<dbReference type="HAMAP" id="MF_01499">
    <property type="entry name" value="DacA"/>
    <property type="match status" value="1"/>
</dbReference>
<dbReference type="SUPFAM" id="SSF143597">
    <property type="entry name" value="YojJ-like"/>
    <property type="match status" value="1"/>
</dbReference>
<comment type="similarity">
    <text evidence="6">Belongs to the adenylate cyclase family. DacA/CdaA subfamily.</text>
</comment>
<dbReference type="InterPro" id="IPR003390">
    <property type="entry name" value="DNA_integrity_scan_DisA_N"/>
</dbReference>
<comment type="catalytic activity">
    <reaction evidence="1 6">
        <text>2 ATP = 3',3'-c-di-AMP + 2 diphosphate</text>
        <dbReference type="Rhea" id="RHEA:35655"/>
        <dbReference type="ChEBI" id="CHEBI:30616"/>
        <dbReference type="ChEBI" id="CHEBI:33019"/>
        <dbReference type="ChEBI" id="CHEBI:71500"/>
        <dbReference type="EC" id="2.7.7.85"/>
    </reaction>
</comment>
<dbReference type="GO" id="GO:0005524">
    <property type="term" value="F:ATP binding"/>
    <property type="evidence" value="ECO:0007669"/>
    <property type="project" value="UniProtKB-UniRule"/>
</dbReference>
<evidence type="ECO:0000313" key="9">
    <source>
        <dbReference type="Proteomes" id="UP000811899"/>
    </source>
</evidence>
<dbReference type="InterPro" id="IPR045585">
    <property type="entry name" value="CdaA_N"/>
</dbReference>
<evidence type="ECO:0000313" key="8">
    <source>
        <dbReference type="EMBL" id="MBT0665477.1"/>
    </source>
</evidence>
<protein>
    <recommendedName>
        <fullName evidence="6">Diadenylate cyclase</fullName>
        <shortName evidence="6">DAC</shortName>
        <ecNumber evidence="6">2.7.7.85</ecNumber>
    </recommendedName>
    <alternativeName>
        <fullName evidence="6">Cyclic-di-AMP synthase</fullName>
        <shortName evidence="6">c-di-AMP synthase</shortName>
    </alternativeName>
</protein>
<evidence type="ECO:0000259" key="7">
    <source>
        <dbReference type="PROSITE" id="PS51794"/>
    </source>
</evidence>
<comment type="caution">
    <text evidence="6">Lacks conserved residue(s) required for the propagation of feature annotation.</text>
</comment>
<feature type="transmembrane region" description="Helical" evidence="6">
    <location>
        <begin position="59"/>
        <end position="78"/>
    </location>
</feature>
<dbReference type="NCBIfam" id="TIGR00159">
    <property type="entry name" value="diadenylate cyclase CdaA"/>
    <property type="match status" value="1"/>
</dbReference>
<name>A0AAW4L5N3_9BACT</name>
<evidence type="ECO:0000256" key="1">
    <source>
        <dbReference type="ARBA" id="ARBA00000877"/>
    </source>
</evidence>
<keyword evidence="9" id="KW-1185">Reference proteome</keyword>
<dbReference type="PANTHER" id="PTHR34185">
    <property type="entry name" value="DIADENYLATE CYCLASE"/>
    <property type="match status" value="1"/>
</dbReference>
<dbReference type="AlphaFoldDB" id="A0AAW4L5N3"/>
<dbReference type="GO" id="GO:0006171">
    <property type="term" value="P:cAMP biosynthetic process"/>
    <property type="evidence" value="ECO:0007669"/>
    <property type="project" value="InterPro"/>
</dbReference>
<keyword evidence="6" id="KW-0812">Transmembrane</keyword>
<reference evidence="8 9" key="1">
    <citation type="submission" date="2021-05" db="EMBL/GenBank/DDBJ databases">
        <title>The draft genome of Geobacter pelophilus DSM 12255.</title>
        <authorList>
            <person name="Xu Z."/>
            <person name="Masuda Y."/>
            <person name="Itoh H."/>
            <person name="Senoo K."/>
        </authorList>
    </citation>
    <scope>NUCLEOTIDE SEQUENCE [LARGE SCALE GENOMIC DNA]</scope>
    <source>
        <strain evidence="8 9">DSM 12255</strain>
    </source>
</reference>
<sequence>MLPYIRPQDIADIIIMSVLVYQLYSWFKNTKALQVVLGLAFLAILYMVTRTLGLFMTSWILQELGTVVFVVIIVIFQVEIRQALYRFSLLRNFFGRQGNLQQLDLMEISAALFSLAAERTGALVVFQRREPIDEYLHHGVLLDSLAGGQLIATIFKNGTPLHDGAVLIKDGRVAQASCHLPLSLNSDLPRHFGTRHRAGIGLVERSDAVAVMVSEERGEVTLAVSGEIEKVDSPESLSARLTGLLSAASPIVEKETVKDRLLRNFWPKVVTVGIVLVCWLVIAVKQGGVVSVTVPIKFHNLPDDVVLLKSVPEDVEVQLNVFSNLIPSPRQLDIVADINLAKLHEGTSMLPIRTEDFKLPLGVVVTSVKPSSVRIHADRKIRRELRIKTRIFGRLNGNSRVRRIAVEPEMVSVEGPASVVSRLEAVETEPLDLAAVRKNEVVERPLQRPAPMVNVLYDGQVKLRVITSER</sequence>
<proteinExistence type="inferred from homology"/>
<comment type="caution">
    <text evidence="8">The sequence shown here is derived from an EMBL/GenBank/DDBJ whole genome shotgun (WGS) entry which is preliminary data.</text>
</comment>
<comment type="subunit">
    <text evidence="6">Probably a homodimer.</text>
</comment>
<feature type="transmembrane region" description="Helical" evidence="6">
    <location>
        <begin position="265"/>
        <end position="284"/>
    </location>
</feature>
<accession>A0AAW4L5N3</accession>
<evidence type="ECO:0000256" key="5">
    <source>
        <dbReference type="ARBA" id="ARBA00022840"/>
    </source>
</evidence>
<dbReference type="GO" id="GO:0106408">
    <property type="term" value="F:diadenylate cyclase activity"/>
    <property type="evidence" value="ECO:0007669"/>
    <property type="project" value="UniProtKB-EC"/>
</dbReference>
<keyword evidence="6" id="KW-1133">Transmembrane helix</keyword>
<feature type="transmembrane region" description="Helical" evidence="6">
    <location>
        <begin position="32"/>
        <end position="53"/>
    </location>
</feature>
<dbReference type="Pfam" id="PF07949">
    <property type="entry name" value="YbbR"/>
    <property type="match status" value="2"/>
</dbReference>
<dbReference type="EMBL" id="JAHCVJ010000006">
    <property type="protein sequence ID" value="MBT0665477.1"/>
    <property type="molecule type" value="Genomic_DNA"/>
</dbReference>
<keyword evidence="2 6" id="KW-0808">Transferase</keyword>
<dbReference type="InterPro" id="IPR050338">
    <property type="entry name" value="DisA"/>
</dbReference>
<keyword evidence="5 6" id="KW-0067">ATP-binding</keyword>
<dbReference type="Gene3D" id="2.170.120.40">
    <property type="entry name" value="YbbR-like domain"/>
    <property type="match status" value="1"/>
</dbReference>
<organism evidence="8 9">
    <name type="scientific">Geoanaerobacter pelophilus</name>
    <dbReference type="NCBI Taxonomy" id="60036"/>
    <lineage>
        <taxon>Bacteria</taxon>
        <taxon>Pseudomonadati</taxon>
        <taxon>Thermodesulfobacteriota</taxon>
        <taxon>Desulfuromonadia</taxon>
        <taxon>Geobacterales</taxon>
        <taxon>Geobacteraceae</taxon>
        <taxon>Geoanaerobacter</taxon>
    </lineage>
</organism>
<evidence type="ECO:0000256" key="6">
    <source>
        <dbReference type="HAMAP-Rule" id="MF_01499"/>
    </source>
</evidence>
<dbReference type="PROSITE" id="PS51794">
    <property type="entry name" value="DAC"/>
    <property type="match status" value="1"/>
</dbReference>
<gene>
    <name evidence="8" type="primary">cdaA</name>
    <name evidence="6" type="synonym">dacA</name>
    <name evidence="8" type="ORF">KI809_14305</name>
</gene>
<keyword evidence="3 6" id="KW-0548">Nucleotidyltransferase</keyword>
<dbReference type="GO" id="GO:0004016">
    <property type="term" value="F:adenylate cyclase activity"/>
    <property type="evidence" value="ECO:0007669"/>
    <property type="project" value="UniProtKB-UniRule"/>
</dbReference>
<evidence type="ECO:0000256" key="4">
    <source>
        <dbReference type="ARBA" id="ARBA00022741"/>
    </source>
</evidence>
<dbReference type="EC" id="2.7.7.85" evidence="6"/>
<dbReference type="InterPro" id="IPR034701">
    <property type="entry name" value="CdaA"/>
</dbReference>
<feature type="domain" description="DAC" evidence="7">
    <location>
        <begin position="77"/>
        <end position="234"/>
    </location>
</feature>
<dbReference type="Proteomes" id="UP000811899">
    <property type="component" value="Unassembled WGS sequence"/>
</dbReference>
<keyword evidence="6" id="KW-0472">Membrane</keyword>
<evidence type="ECO:0000256" key="3">
    <source>
        <dbReference type="ARBA" id="ARBA00022695"/>
    </source>
</evidence>
<dbReference type="Gene3D" id="2.170.120.30">
    <property type="match status" value="1"/>
</dbReference>
<evidence type="ECO:0000256" key="2">
    <source>
        <dbReference type="ARBA" id="ARBA00022679"/>
    </source>
</evidence>
<dbReference type="Pfam" id="PF19293">
    <property type="entry name" value="CdaA_N"/>
    <property type="match status" value="1"/>
</dbReference>
<dbReference type="InterPro" id="IPR012505">
    <property type="entry name" value="YbbR"/>
</dbReference>
<dbReference type="PANTHER" id="PTHR34185:SF1">
    <property type="entry name" value="DIADENYLATE CYCLASE"/>
    <property type="match status" value="1"/>
</dbReference>
<keyword evidence="6" id="KW-1003">Cell membrane</keyword>